<dbReference type="PROSITE" id="PS01303">
    <property type="entry name" value="BCCT"/>
    <property type="match status" value="1"/>
</dbReference>
<comment type="subcellular location">
    <subcellularLocation>
        <location evidence="1">Cell membrane</location>
        <topology evidence="1">Multi-pass membrane protein</topology>
    </subcellularLocation>
</comment>
<evidence type="ECO:0000256" key="9">
    <source>
        <dbReference type="SAM" id="Phobius"/>
    </source>
</evidence>
<dbReference type="InterPro" id="IPR018093">
    <property type="entry name" value="BCCT_CS"/>
</dbReference>
<dbReference type="RefSeq" id="WP_167834473.1">
    <property type="nucleotide sequence ID" value="NZ_JAAVUM010000027.1"/>
</dbReference>
<feature type="transmembrane region" description="Helical" evidence="9">
    <location>
        <begin position="177"/>
        <end position="201"/>
    </location>
</feature>
<name>A0A846TMX6_9BACI</name>
<evidence type="ECO:0000256" key="1">
    <source>
        <dbReference type="ARBA" id="ARBA00004651"/>
    </source>
</evidence>
<feature type="transmembrane region" description="Helical" evidence="9">
    <location>
        <begin position="312"/>
        <end position="330"/>
    </location>
</feature>
<sequence>MNKVSKVFWISLVIASGFVIWGVVAPIQLGEVMDVAKGFFLDTFGWFYQLAASFFLLFALFLIFSKYGKIKLGADEDKPDFSRATWFAMLFSAGMGIGLLFFGVSEPISHFVNPPIGEGGTPEAAKTALRYTYMHWGFHAWAIYAVIALVLAYYKFRKKKPGLMSITLMPLIGERSKGILGTIVDVVAVFATIFGVAASVGLGAAQINGGLNYVAGVPNNFTIQLIIIAIVTVLFLLSASTGLQKGIKYLSNANLILAVLLLFGLLILSPTGFVLDLFTTTLGSYVQNLPSMGLRLTPFNEEQAGWIKDWTIFYWAWWIAWAPFVGTFIARVSKGRTVREFMVAVLIIPTLVCAFWFAVFGGTAIYFEYFEGANISGQSLETALFYVYDLLPFSGALVIITLILITTFFVTSADSATFVLGMQTAKGDLNPPNVVKIIWGLFLSASAVVLMLSGGLSAMQTAIIVSAFPLTFVLIAMSFAILKDFRKEVPGKKAKEKKGEVKVKNTDTEPNPI</sequence>
<dbReference type="AlphaFoldDB" id="A0A846TMX6"/>
<dbReference type="GO" id="GO:0005886">
    <property type="term" value="C:plasma membrane"/>
    <property type="evidence" value="ECO:0007669"/>
    <property type="project" value="UniProtKB-SubCell"/>
</dbReference>
<feature type="transmembrane region" description="Helical" evidence="9">
    <location>
        <begin position="342"/>
        <end position="370"/>
    </location>
</feature>
<feature type="transmembrane region" description="Helical" evidence="9">
    <location>
        <begin position="46"/>
        <end position="64"/>
    </location>
</feature>
<keyword evidence="4" id="KW-1003">Cell membrane</keyword>
<dbReference type="InterPro" id="IPR000060">
    <property type="entry name" value="BCCT_transptr"/>
</dbReference>
<gene>
    <name evidence="10" type="ORF">GWK17_22030</name>
</gene>
<dbReference type="PANTHER" id="PTHR30047:SF7">
    <property type="entry name" value="HIGH-AFFINITY CHOLINE TRANSPORT PROTEIN"/>
    <property type="match status" value="1"/>
</dbReference>
<evidence type="ECO:0000256" key="7">
    <source>
        <dbReference type="ARBA" id="ARBA00023136"/>
    </source>
</evidence>
<keyword evidence="3" id="KW-0813">Transport</keyword>
<feature type="compositionally biased region" description="Basic and acidic residues" evidence="8">
    <location>
        <begin position="491"/>
        <end position="507"/>
    </location>
</feature>
<dbReference type="GO" id="GO:0022857">
    <property type="term" value="F:transmembrane transporter activity"/>
    <property type="evidence" value="ECO:0007669"/>
    <property type="project" value="InterPro"/>
</dbReference>
<feature type="transmembrane region" description="Helical" evidence="9">
    <location>
        <begin position="255"/>
        <end position="275"/>
    </location>
</feature>
<dbReference type="NCBIfam" id="TIGR00842">
    <property type="entry name" value="bcct"/>
    <property type="match status" value="1"/>
</dbReference>
<organism evidence="10 11">
    <name type="scientific">Mesobacillus selenatarsenatis</name>
    <dbReference type="NCBI Taxonomy" id="388741"/>
    <lineage>
        <taxon>Bacteria</taxon>
        <taxon>Bacillati</taxon>
        <taxon>Bacillota</taxon>
        <taxon>Bacilli</taxon>
        <taxon>Bacillales</taxon>
        <taxon>Bacillaceae</taxon>
        <taxon>Mesobacillus</taxon>
    </lineage>
</organism>
<reference evidence="10 11" key="1">
    <citation type="submission" date="2020-03" db="EMBL/GenBank/DDBJ databases">
        <authorList>
            <person name="Sun Q."/>
        </authorList>
    </citation>
    <scope>NUCLEOTIDE SEQUENCE [LARGE SCALE GENOMIC DNA]</scope>
    <source>
        <strain evidence="10 11">KACC 21451</strain>
    </source>
</reference>
<evidence type="ECO:0000256" key="2">
    <source>
        <dbReference type="ARBA" id="ARBA00005658"/>
    </source>
</evidence>
<feature type="region of interest" description="Disordered" evidence="8">
    <location>
        <begin position="491"/>
        <end position="513"/>
    </location>
</feature>
<feature type="transmembrane region" description="Helical" evidence="9">
    <location>
        <begin position="7"/>
        <end position="26"/>
    </location>
</feature>
<dbReference type="PANTHER" id="PTHR30047">
    <property type="entry name" value="HIGH-AFFINITY CHOLINE TRANSPORT PROTEIN-RELATED"/>
    <property type="match status" value="1"/>
</dbReference>
<keyword evidence="7 9" id="KW-0472">Membrane</keyword>
<dbReference type="EMBL" id="JAAVUM010000027">
    <property type="protein sequence ID" value="NKE08119.1"/>
    <property type="molecule type" value="Genomic_DNA"/>
</dbReference>
<evidence type="ECO:0000256" key="4">
    <source>
        <dbReference type="ARBA" id="ARBA00022475"/>
    </source>
</evidence>
<keyword evidence="5 9" id="KW-0812">Transmembrane</keyword>
<feature type="transmembrane region" description="Helical" evidence="9">
    <location>
        <begin position="390"/>
        <end position="413"/>
    </location>
</feature>
<feature type="transmembrane region" description="Helical" evidence="9">
    <location>
        <begin position="434"/>
        <end position="456"/>
    </location>
</feature>
<evidence type="ECO:0000313" key="11">
    <source>
        <dbReference type="Proteomes" id="UP000587942"/>
    </source>
</evidence>
<feature type="transmembrane region" description="Helical" evidence="9">
    <location>
        <begin position="136"/>
        <end position="156"/>
    </location>
</feature>
<evidence type="ECO:0000256" key="5">
    <source>
        <dbReference type="ARBA" id="ARBA00022692"/>
    </source>
</evidence>
<keyword evidence="6 9" id="KW-1133">Transmembrane helix</keyword>
<comment type="caution">
    <text evidence="10">The sequence shown here is derived from an EMBL/GenBank/DDBJ whole genome shotgun (WGS) entry which is preliminary data.</text>
</comment>
<feature type="transmembrane region" description="Helical" evidence="9">
    <location>
        <begin position="84"/>
        <end position="104"/>
    </location>
</feature>
<feature type="transmembrane region" description="Helical" evidence="9">
    <location>
        <begin position="221"/>
        <end position="243"/>
    </location>
</feature>
<evidence type="ECO:0000256" key="3">
    <source>
        <dbReference type="ARBA" id="ARBA00022448"/>
    </source>
</evidence>
<dbReference type="Proteomes" id="UP000587942">
    <property type="component" value="Unassembled WGS sequence"/>
</dbReference>
<evidence type="ECO:0000256" key="8">
    <source>
        <dbReference type="SAM" id="MobiDB-lite"/>
    </source>
</evidence>
<dbReference type="Pfam" id="PF02028">
    <property type="entry name" value="BCCT"/>
    <property type="match status" value="1"/>
</dbReference>
<comment type="similarity">
    <text evidence="2">Belongs to the BCCT transporter (TC 2.A.15) family.</text>
</comment>
<proteinExistence type="inferred from homology"/>
<protein>
    <submittedName>
        <fullName evidence="10">BCCT family transporter</fullName>
    </submittedName>
</protein>
<feature type="transmembrane region" description="Helical" evidence="9">
    <location>
        <begin position="462"/>
        <end position="482"/>
    </location>
</feature>
<accession>A0A846TMX6</accession>
<evidence type="ECO:0000256" key="6">
    <source>
        <dbReference type="ARBA" id="ARBA00022989"/>
    </source>
</evidence>
<evidence type="ECO:0000313" key="10">
    <source>
        <dbReference type="EMBL" id="NKE08119.1"/>
    </source>
</evidence>